<dbReference type="Proteomes" id="UP000269573">
    <property type="component" value="Unassembled WGS sequence"/>
</dbReference>
<feature type="signal peptide" evidence="2">
    <location>
        <begin position="1"/>
        <end position="23"/>
    </location>
</feature>
<keyword evidence="2" id="KW-0732">Signal</keyword>
<evidence type="ECO:0000313" key="4">
    <source>
        <dbReference type="Proteomes" id="UP000269573"/>
    </source>
</evidence>
<dbReference type="InterPro" id="IPR047773">
    <property type="entry name" value="YHYH_dom_bact"/>
</dbReference>
<evidence type="ECO:0000256" key="2">
    <source>
        <dbReference type="SAM" id="SignalP"/>
    </source>
</evidence>
<feature type="chain" id="PRO_5018174390" evidence="2">
    <location>
        <begin position="24"/>
        <end position="209"/>
    </location>
</feature>
<evidence type="ECO:0000256" key="1">
    <source>
        <dbReference type="SAM" id="MobiDB-lite"/>
    </source>
</evidence>
<organism evidence="3 4">
    <name type="scientific">Brevibacillus nitrificans</name>
    <dbReference type="NCBI Taxonomy" id="651560"/>
    <lineage>
        <taxon>Bacteria</taxon>
        <taxon>Bacillati</taxon>
        <taxon>Bacillota</taxon>
        <taxon>Bacilli</taxon>
        <taxon>Bacillales</taxon>
        <taxon>Paenibacillaceae</taxon>
        <taxon>Brevibacillus</taxon>
    </lineage>
</organism>
<comment type="caution">
    <text evidence="3">The sequence shown here is derived from an EMBL/GenBank/DDBJ whole genome shotgun (WGS) entry which is preliminary data.</text>
</comment>
<reference evidence="3 4" key="1">
    <citation type="submission" date="2018-10" db="EMBL/GenBank/DDBJ databases">
        <title>Phylogenomics of Brevibacillus.</title>
        <authorList>
            <person name="Dunlap C."/>
        </authorList>
    </citation>
    <scope>NUCLEOTIDE SEQUENCE [LARGE SCALE GENOMIC DNA]</scope>
    <source>
        <strain evidence="3 4">JCM 15774</strain>
    </source>
</reference>
<dbReference type="AlphaFoldDB" id="A0A3M8CS36"/>
<evidence type="ECO:0000313" key="3">
    <source>
        <dbReference type="EMBL" id="RNB78117.1"/>
    </source>
</evidence>
<dbReference type="NCBIfam" id="NF033223">
    <property type="entry name" value="YHYH_alt"/>
    <property type="match status" value="1"/>
</dbReference>
<dbReference type="EMBL" id="RHHU01000028">
    <property type="protein sequence ID" value="RNB78117.1"/>
    <property type="molecule type" value="Genomic_DNA"/>
</dbReference>
<feature type="compositionally biased region" description="Polar residues" evidence="1">
    <location>
        <begin position="56"/>
        <end position="67"/>
    </location>
</feature>
<proteinExistence type="predicted"/>
<keyword evidence="4" id="KW-1185">Reference proteome</keyword>
<name>A0A3M8CS36_9BACL</name>
<sequence length="209" mass="22628">MKYFYHFIVLLTLLLVPFNMVDAHPGRTDANGGHTCRTNCEKWGLQYGQYHYHNGGSTSSGGSQPKPSTVKPAPAQTATPVVQMKTIVAVDQAKVVAYPNSTEAVSALWYGFEISDEGSYDDQFVKIAQGYVSKLVLTQYTVTQAKTVTIATDKAYFFATPVATSTVRGSTIKNTLVQVVGESNGFYYGSSKDANGKILVGFVAKTVVK</sequence>
<dbReference type="RefSeq" id="WP_122926984.1">
    <property type="nucleotide sequence ID" value="NZ_RHHU01000028.1"/>
</dbReference>
<accession>A0A3M8CS36</accession>
<feature type="region of interest" description="Disordered" evidence="1">
    <location>
        <begin position="56"/>
        <end position="76"/>
    </location>
</feature>
<gene>
    <name evidence="3" type="ORF">EDM59_30265</name>
</gene>
<protein>
    <submittedName>
        <fullName evidence="3">YHYH domain-containing protein</fullName>
    </submittedName>
</protein>